<evidence type="ECO:0000313" key="2">
    <source>
        <dbReference type="Proteomes" id="UP000887013"/>
    </source>
</evidence>
<keyword evidence="2" id="KW-1185">Reference proteome</keyword>
<reference evidence="1" key="1">
    <citation type="submission" date="2020-08" db="EMBL/GenBank/DDBJ databases">
        <title>Multicomponent nature underlies the extraordinary mechanical properties of spider dragline silk.</title>
        <authorList>
            <person name="Kono N."/>
            <person name="Nakamura H."/>
            <person name="Mori M."/>
            <person name="Yoshida Y."/>
            <person name="Ohtoshi R."/>
            <person name="Malay A.D."/>
            <person name="Moran D.A.P."/>
            <person name="Tomita M."/>
            <person name="Numata K."/>
            <person name="Arakawa K."/>
        </authorList>
    </citation>
    <scope>NUCLEOTIDE SEQUENCE</scope>
</reference>
<evidence type="ECO:0000313" key="1">
    <source>
        <dbReference type="EMBL" id="GFU02667.1"/>
    </source>
</evidence>
<comment type="caution">
    <text evidence="1">The sequence shown here is derived from an EMBL/GenBank/DDBJ whole genome shotgun (WGS) entry which is preliminary data.</text>
</comment>
<dbReference type="Proteomes" id="UP000887013">
    <property type="component" value="Unassembled WGS sequence"/>
</dbReference>
<organism evidence="1 2">
    <name type="scientific">Nephila pilipes</name>
    <name type="common">Giant wood spider</name>
    <name type="synonym">Nephila maculata</name>
    <dbReference type="NCBI Taxonomy" id="299642"/>
    <lineage>
        <taxon>Eukaryota</taxon>
        <taxon>Metazoa</taxon>
        <taxon>Ecdysozoa</taxon>
        <taxon>Arthropoda</taxon>
        <taxon>Chelicerata</taxon>
        <taxon>Arachnida</taxon>
        <taxon>Araneae</taxon>
        <taxon>Araneomorphae</taxon>
        <taxon>Entelegynae</taxon>
        <taxon>Araneoidea</taxon>
        <taxon>Nephilidae</taxon>
        <taxon>Nephila</taxon>
    </lineage>
</organism>
<dbReference type="OrthoDB" id="6472236at2759"/>
<sequence>MWAVIPKLGYYTNDLAEETRDAVMEIYTQNIIKDGANHWSWDRPMHPIADREMKTTFIYDHDRSVYVTCYSVNLRIYGSEEVESSYSSGSVETNEFLDYFAIVQKDDETIFPWTVPRLFMSIHSPFVPISPLIKGVCLEKNKEYTINIRLVSALFNAAVYFKYM</sequence>
<accession>A0A8X6Q4Z9</accession>
<gene>
    <name evidence="1" type="ORF">NPIL_649451</name>
</gene>
<dbReference type="AlphaFoldDB" id="A0A8X6Q4Z9"/>
<proteinExistence type="predicted"/>
<protein>
    <submittedName>
        <fullName evidence="1">Uncharacterized protein</fullName>
    </submittedName>
</protein>
<dbReference type="EMBL" id="BMAW01123295">
    <property type="protein sequence ID" value="GFU02667.1"/>
    <property type="molecule type" value="Genomic_DNA"/>
</dbReference>
<name>A0A8X6Q4Z9_NEPPI</name>